<dbReference type="EC" id="1.14.99.-" evidence="7"/>
<dbReference type="Pfam" id="PF01593">
    <property type="entry name" value="Amino_oxidase"/>
    <property type="match status" value="1"/>
</dbReference>
<dbReference type="eggNOG" id="COG1233">
    <property type="taxonomic scope" value="Bacteria"/>
</dbReference>
<dbReference type="PANTHER" id="PTHR43734:SF3">
    <property type="entry name" value="B-CAROTENE KETOLASE"/>
    <property type="match status" value="1"/>
</dbReference>
<proteinExistence type="inferred from homology"/>
<dbReference type="InterPro" id="IPR036188">
    <property type="entry name" value="FAD/NAD-bd_sf"/>
</dbReference>
<dbReference type="NCBIfam" id="TIGR02734">
    <property type="entry name" value="crtI_fam"/>
    <property type="match status" value="1"/>
</dbReference>
<sequence length="510" mass="57300">MTSQMPVTPLDSDPGAGEHILVIGAGFGGIASALRMRAKGFEVTLVDRLSAIGGRAQVFERGGFRHDAGPTVITAPFLFDELFELFGEKREDHLDFRPLDPWYRFYFHGGRQFDYRPSIEDTNDEIRKFSADDVKGYAALLKTSKAIFDIGFEKLADRPFTKLWTMLAQIPSLLKLKSYHSVAGIVNSHIKHPLLRQAFSIHPLLVGGNPFTTTSIYSLIHYLERRWGVFFCMGGTGRLVAALHDLLIRVGVKVELNVDIAEITMQGDRATGAIAEDGRKFSADRVICNGDPPTIYSQMLPADKHRKKRLFPDRLTHYSMGLYVLFFGTRTQYPDIAHHTIWMGPRYKELLADIFDKKILADDFSLYLHRPTATDASFAPDGCDSFYVLCPVPNLRGNIDWDTKGPELRDRIVTALSATIMPDLETSISDEFWMTPEDFKKDYRSMHGAGFSIAPIFVQSAWFRYHNRDPHIPNLYFAAAGAHPGAGMPGVLCSAKVVETLIDDDVRSQR</sequence>
<evidence type="ECO:0000256" key="3">
    <source>
        <dbReference type="ARBA" id="ARBA00022746"/>
    </source>
</evidence>
<keyword evidence="3 5" id="KW-0125">Carotenoid biosynthesis</keyword>
<evidence type="ECO:0000256" key="1">
    <source>
        <dbReference type="ARBA" id="ARBA00004829"/>
    </source>
</evidence>
<evidence type="ECO:0000313" key="8">
    <source>
        <dbReference type="Proteomes" id="UP000007460"/>
    </source>
</evidence>
<evidence type="ECO:0000256" key="4">
    <source>
        <dbReference type="ARBA" id="ARBA00023002"/>
    </source>
</evidence>
<dbReference type="InterPro" id="IPR014105">
    <property type="entry name" value="Carotenoid/retinoid_OxRdtase"/>
</dbReference>
<dbReference type="KEGG" id="apb:SAR116_2128"/>
<evidence type="ECO:0000256" key="5">
    <source>
        <dbReference type="RuleBase" id="RU362075"/>
    </source>
</evidence>
<dbReference type="Proteomes" id="UP000007460">
    <property type="component" value="Chromosome"/>
</dbReference>
<accession>D5BNT7</accession>
<dbReference type="GO" id="GO:0016491">
    <property type="term" value="F:oxidoreductase activity"/>
    <property type="evidence" value="ECO:0007669"/>
    <property type="project" value="UniProtKB-KW"/>
</dbReference>
<dbReference type="HOGENOM" id="CLU_019722_2_1_5"/>
<organism evidence="7 8">
    <name type="scientific">Puniceispirillum marinum (strain IMCC1322)</name>
    <dbReference type="NCBI Taxonomy" id="488538"/>
    <lineage>
        <taxon>Bacteria</taxon>
        <taxon>Pseudomonadati</taxon>
        <taxon>Pseudomonadota</taxon>
        <taxon>Alphaproteobacteria</taxon>
        <taxon>Candidatus Puniceispirillales</taxon>
        <taxon>Candidatus Puniceispirillaceae</taxon>
        <taxon>Candidatus Puniceispirillum</taxon>
    </lineage>
</organism>
<dbReference type="STRING" id="488538.SAR116_2128"/>
<evidence type="ECO:0000256" key="2">
    <source>
        <dbReference type="ARBA" id="ARBA00006046"/>
    </source>
</evidence>
<dbReference type="Gene3D" id="3.50.50.60">
    <property type="entry name" value="FAD/NAD(P)-binding domain"/>
    <property type="match status" value="2"/>
</dbReference>
<gene>
    <name evidence="7" type="ordered locus">SAR116_2128</name>
</gene>
<dbReference type="PANTHER" id="PTHR43734">
    <property type="entry name" value="PHYTOENE DESATURASE"/>
    <property type="match status" value="1"/>
</dbReference>
<keyword evidence="8" id="KW-1185">Reference proteome</keyword>
<dbReference type="InterPro" id="IPR002937">
    <property type="entry name" value="Amino_oxidase"/>
</dbReference>
<dbReference type="SUPFAM" id="SSF51905">
    <property type="entry name" value="FAD/NAD(P)-binding domain"/>
    <property type="match status" value="1"/>
</dbReference>
<keyword evidence="4 5" id="KW-0560">Oxidoreductase</keyword>
<dbReference type="RefSeq" id="WP_013046998.1">
    <property type="nucleotide sequence ID" value="NC_014010.1"/>
</dbReference>
<comment type="pathway">
    <text evidence="1 5">Carotenoid biosynthesis.</text>
</comment>
<evidence type="ECO:0000259" key="6">
    <source>
        <dbReference type="Pfam" id="PF01593"/>
    </source>
</evidence>
<comment type="similarity">
    <text evidence="2 5">Belongs to the carotenoid/retinoid oxidoreductase family.</text>
</comment>
<evidence type="ECO:0000313" key="7">
    <source>
        <dbReference type="EMBL" id="ADE40371.1"/>
    </source>
</evidence>
<protein>
    <submittedName>
        <fullName evidence="7">Phytoene dehydrogenase</fullName>
        <ecNumber evidence="7">1.14.99.-</ecNumber>
    </submittedName>
</protein>
<feature type="domain" description="Amine oxidase" evidence="6">
    <location>
        <begin position="28"/>
        <end position="496"/>
    </location>
</feature>
<name>D5BNT7_PUNMI</name>
<dbReference type="EMBL" id="CP001751">
    <property type="protein sequence ID" value="ADE40371.1"/>
    <property type="molecule type" value="Genomic_DNA"/>
</dbReference>
<dbReference type="AlphaFoldDB" id="D5BNT7"/>
<reference evidence="7 8" key="1">
    <citation type="journal article" date="2010" name="J. Bacteriol.">
        <title>Complete genome sequence of "Candidatus Puniceispirillum marinum" IMCC1322, a representative of the SAR116 clade in the Alphaproteobacteria.</title>
        <authorList>
            <person name="Oh H.M."/>
            <person name="Kwon K.K."/>
            <person name="Kang I."/>
            <person name="Kang S.G."/>
            <person name="Lee J.H."/>
            <person name="Kim S.J."/>
            <person name="Cho J.C."/>
        </authorList>
    </citation>
    <scope>NUCLEOTIDE SEQUENCE [LARGE SCALE GENOMIC DNA]</scope>
    <source>
        <strain evidence="7 8">IMCC1322</strain>
    </source>
</reference>
<dbReference type="GO" id="GO:0016117">
    <property type="term" value="P:carotenoid biosynthetic process"/>
    <property type="evidence" value="ECO:0007669"/>
    <property type="project" value="UniProtKB-KW"/>
</dbReference>